<comment type="caution">
    <text evidence="1">The sequence shown here is derived from an EMBL/GenBank/DDBJ whole genome shotgun (WGS) entry which is preliminary data.</text>
</comment>
<evidence type="ECO:0000313" key="2">
    <source>
        <dbReference type="Proteomes" id="UP001464891"/>
    </source>
</evidence>
<name>A0ABV0J8I8_9CYAN</name>
<dbReference type="PANTHER" id="PTHR34387:SF1">
    <property type="entry name" value="PERIPLASMIC IMMUNOGENIC PROTEIN"/>
    <property type="match status" value="1"/>
</dbReference>
<dbReference type="Gene3D" id="3.30.110.170">
    <property type="entry name" value="Protein of unknown function (DUF541), domain 1"/>
    <property type="match status" value="1"/>
</dbReference>
<organism evidence="1 2">
    <name type="scientific">Trichocoleus desertorum GB2-A4</name>
    <dbReference type="NCBI Taxonomy" id="2933944"/>
    <lineage>
        <taxon>Bacteria</taxon>
        <taxon>Bacillati</taxon>
        <taxon>Cyanobacteriota</taxon>
        <taxon>Cyanophyceae</taxon>
        <taxon>Leptolyngbyales</taxon>
        <taxon>Trichocoleusaceae</taxon>
        <taxon>Trichocoleus</taxon>
    </lineage>
</organism>
<reference evidence="1 2" key="1">
    <citation type="submission" date="2022-04" db="EMBL/GenBank/DDBJ databases">
        <title>Positive selection, recombination, and allopatry shape intraspecific diversity of widespread and dominant cyanobacteria.</title>
        <authorList>
            <person name="Wei J."/>
            <person name="Shu W."/>
            <person name="Hu C."/>
        </authorList>
    </citation>
    <scope>NUCLEOTIDE SEQUENCE [LARGE SCALE GENOMIC DNA]</scope>
    <source>
        <strain evidence="1 2">GB2-A4</strain>
    </source>
</reference>
<dbReference type="Pfam" id="PF04402">
    <property type="entry name" value="SIMPL"/>
    <property type="match status" value="1"/>
</dbReference>
<dbReference type="InterPro" id="IPR052022">
    <property type="entry name" value="26kDa_periplasmic_antigen"/>
</dbReference>
<dbReference type="RefSeq" id="WP_242016796.1">
    <property type="nucleotide sequence ID" value="NZ_JAMPKM010000007.1"/>
</dbReference>
<sequence length="255" mass="27644">MYQAQMSHRPSRSWPSRSWQRWTALPIALGILSLTFANPVLAQERAAERMLRTLTVTGRGIETIPTTLTQVELGVEVQGKTAEAVQQEAAKRSSAVVALLKARNVEKLQTTGITLNPNYSYENNTQRLVGYIATNTVSFRVDTQRAGTIIDDAVKAGATRVNGVSFVAPDPAIAAAQKQALREATQDAQQQANAVLEALNFTAQEIVSIQVNGASTPPPRPVMAFSKLQRAEMADTPVVGGEQEIDASVTLEIRY</sequence>
<gene>
    <name evidence="1" type="ORF">NC998_13405</name>
</gene>
<dbReference type="Gene3D" id="3.30.70.2970">
    <property type="entry name" value="Protein of unknown function (DUF541), domain 2"/>
    <property type="match status" value="1"/>
</dbReference>
<protein>
    <submittedName>
        <fullName evidence="1">SIMPL domain-containing protein</fullName>
    </submittedName>
</protein>
<dbReference type="EMBL" id="JAMPKM010000007">
    <property type="protein sequence ID" value="MEP0818092.1"/>
    <property type="molecule type" value="Genomic_DNA"/>
</dbReference>
<dbReference type="Proteomes" id="UP001464891">
    <property type="component" value="Unassembled WGS sequence"/>
</dbReference>
<proteinExistence type="predicted"/>
<dbReference type="PANTHER" id="PTHR34387">
    <property type="entry name" value="SLR1258 PROTEIN"/>
    <property type="match status" value="1"/>
</dbReference>
<evidence type="ECO:0000313" key="1">
    <source>
        <dbReference type="EMBL" id="MEP0818092.1"/>
    </source>
</evidence>
<keyword evidence="2" id="KW-1185">Reference proteome</keyword>
<dbReference type="InterPro" id="IPR007497">
    <property type="entry name" value="SIMPL/DUF541"/>
</dbReference>
<accession>A0ABV0J8I8</accession>